<protein>
    <submittedName>
        <fullName evidence="7">(2Fe-2S)-binding protein</fullName>
    </submittedName>
</protein>
<dbReference type="PANTHER" id="PTHR44379:SF5">
    <property type="entry name" value="OXIDOREDUCTASE WITH IRON-SULFUR SUBUNIT"/>
    <property type="match status" value="1"/>
</dbReference>
<evidence type="ECO:0000256" key="3">
    <source>
        <dbReference type="ARBA" id="ARBA00023002"/>
    </source>
</evidence>
<dbReference type="InterPro" id="IPR002888">
    <property type="entry name" value="2Fe-2S-bd"/>
</dbReference>
<dbReference type="Gene3D" id="1.10.150.120">
    <property type="entry name" value="[2Fe-2S]-binding domain"/>
    <property type="match status" value="1"/>
</dbReference>
<keyword evidence="3" id="KW-0560">Oxidoreductase</keyword>
<keyword evidence="8" id="KW-1185">Reference proteome</keyword>
<evidence type="ECO:0000259" key="6">
    <source>
        <dbReference type="PROSITE" id="PS51085"/>
    </source>
</evidence>
<dbReference type="CDD" id="cd00207">
    <property type="entry name" value="fer2"/>
    <property type="match status" value="1"/>
</dbReference>
<reference evidence="7 8" key="1">
    <citation type="submission" date="2015-06" db="EMBL/GenBank/DDBJ databases">
        <title>Genome sequencing of Thermotogales isolates from hydrothermal vents.</title>
        <authorList>
            <person name="Haverkamp T.H."/>
            <person name="Kublanov I.V."/>
            <person name="Nesbo C.L."/>
        </authorList>
    </citation>
    <scope>NUCLEOTIDE SEQUENCE [LARGE SCALE GENOMIC DNA]</scope>
    <source>
        <strain evidence="8">ik275mar</strain>
    </source>
</reference>
<feature type="domain" description="2Fe-2S ferredoxin-type" evidence="6">
    <location>
        <begin position="1"/>
        <end position="76"/>
    </location>
</feature>
<keyword evidence="4" id="KW-0408">Iron</keyword>
<evidence type="ECO:0000256" key="4">
    <source>
        <dbReference type="ARBA" id="ARBA00023004"/>
    </source>
</evidence>
<keyword evidence="2" id="KW-0479">Metal-binding</keyword>
<dbReference type="InterPro" id="IPR051452">
    <property type="entry name" value="Diverse_Oxidoreductases"/>
</dbReference>
<dbReference type="SUPFAM" id="SSF54292">
    <property type="entry name" value="2Fe-2S ferredoxin-like"/>
    <property type="match status" value="1"/>
</dbReference>
<dbReference type="InterPro" id="IPR012675">
    <property type="entry name" value="Beta-grasp_dom_sf"/>
</dbReference>
<dbReference type="Pfam" id="PF01799">
    <property type="entry name" value="Fer2_2"/>
    <property type="match status" value="1"/>
</dbReference>
<dbReference type="PANTHER" id="PTHR44379">
    <property type="entry name" value="OXIDOREDUCTASE WITH IRON-SULFUR SUBUNIT"/>
    <property type="match status" value="1"/>
</dbReference>
<evidence type="ECO:0000256" key="1">
    <source>
        <dbReference type="ARBA" id="ARBA00022714"/>
    </source>
</evidence>
<organism evidence="7 8">
    <name type="scientific">Thermosipho affectus</name>
    <dbReference type="NCBI Taxonomy" id="660294"/>
    <lineage>
        <taxon>Bacteria</taxon>
        <taxon>Thermotogati</taxon>
        <taxon>Thermotogota</taxon>
        <taxon>Thermotogae</taxon>
        <taxon>Thermotogales</taxon>
        <taxon>Fervidobacteriaceae</taxon>
        <taxon>Thermosipho</taxon>
    </lineage>
</organism>
<dbReference type="InterPro" id="IPR036010">
    <property type="entry name" value="2Fe-2S_ferredoxin-like_sf"/>
</dbReference>
<dbReference type="RefSeq" id="WP_075666338.1">
    <property type="nucleotide sequence ID" value="NZ_LBFC01000022.1"/>
</dbReference>
<gene>
    <name evidence="7" type="ORF">XJ44_07320</name>
</gene>
<evidence type="ECO:0000313" key="8">
    <source>
        <dbReference type="Proteomes" id="UP000242616"/>
    </source>
</evidence>
<dbReference type="InterPro" id="IPR036884">
    <property type="entry name" value="2Fe-2S-bd_dom_sf"/>
</dbReference>
<keyword evidence="1" id="KW-0001">2Fe-2S</keyword>
<evidence type="ECO:0000313" key="7">
    <source>
        <dbReference type="EMBL" id="ONN26677.1"/>
    </source>
</evidence>
<dbReference type="SUPFAM" id="SSF47741">
    <property type="entry name" value="CO dehydrogenase ISP C-domain like"/>
    <property type="match status" value="1"/>
</dbReference>
<name>A0ABX3IHM7_9BACT</name>
<evidence type="ECO:0000256" key="5">
    <source>
        <dbReference type="ARBA" id="ARBA00023014"/>
    </source>
</evidence>
<dbReference type="EMBL" id="LBFC01000022">
    <property type="protein sequence ID" value="ONN26677.1"/>
    <property type="molecule type" value="Genomic_DNA"/>
</dbReference>
<dbReference type="PROSITE" id="PS00197">
    <property type="entry name" value="2FE2S_FER_1"/>
    <property type="match status" value="1"/>
</dbReference>
<sequence length="148" mass="16296">MRIKLKVNNKTEEIDIEPHEILLDVLRKLGYYSVRRGCDTGMCGICTVLFDGKPIPSCSVFAARADGHEITTVEGLEDAKAFAKLLSEEGADQCGYCSPGLILNTVYLKKIGVKDLNKAKIKLIGNLCRCTGYESQHRAITKFLGVTK</sequence>
<keyword evidence="5" id="KW-0411">Iron-sulfur</keyword>
<dbReference type="PROSITE" id="PS51085">
    <property type="entry name" value="2FE2S_FER_2"/>
    <property type="match status" value="1"/>
</dbReference>
<evidence type="ECO:0000256" key="2">
    <source>
        <dbReference type="ARBA" id="ARBA00022723"/>
    </source>
</evidence>
<proteinExistence type="predicted"/>
<dbReference type="InterPro" id="IPR001041">
    <property type="entry name" value="2Fe-2S_ferredoxin-type"/>
</dbReference>
<dbReference type="Pfam" id="PF00111">
    <property type="entry name" value="Fer2"/>
    <property type="match status" value="1"/>
</dbReference>
<comment type="caution">
    <text evidence="7">The sequence shown here is derived from an EMBL/GenBank/DDBJ whole genome shotgun (WGS) entry which is preliminary data.</text>
</comment>
<dbReference type="Proteomes" id="UP000242616">
    <property type="component" value="Unassembled WGS sequence"/>
</dbReference>
<dbReference type="Gene3D" id="3.10.20.30">
    <property type="match status" value="1"/>
</dbReference>
<accession>A0ABX3IHM7</accession>
<dbReference type="InterPro" id="IPR006058">
    <property type="entry name" value="2Fe2S_fd_BS"/>
</dbReference>